<protein>
    <submittedName>
        <fullName evidence="1">Uncharacterized protein</fullName>
    </submittedName>
</protein>
<dbReference type="EMBL" id="VSRR010002896">
    <property type="protein sequence ID" value="MPC33755.1"/>
    <property type="molecule type" value="Genomic_DNA"/>
</dbReference>
<comment type="caution">
    <text evidence="1">The sequence shown here is derived from an EMBL/GenBank/DDBJ whole genome shotgun (WGS) entry which is preliminary data.</text>
</comment>
<gene>
    <name evidence="1" type="ORF">E2C01_027116</name>
</gene>
<dbReference type="AlphaFoldDB" id="A0A5B7EK09"/>
<sequence>MKHGHRSRAKVVILCYGKTNLQQPVHHRPHCCCGGGGGGGASTWVREPLAGPLAGYSLRPLKGGAARWAAVYGRCMGGAWNLGTPRASSRAFVRRLEAVLEEM</sequence>
<accession>A0A5B7EK09</accession>
<proteinExistence type="predicted"/>
<keyword evidence="2" id="KW-1185">Reference proteome</keyword>
<evidence type="ECO:0000313" key="1">
    <source>
        <dbReference type="EMBL" id="MPC33755.1"/>
    </source>
</evidence>
<organism evidence="1 2">
    <name type="scientific">Portunus trituberculatus</name>
    <name type="common">Swimming crab</name>
    <name type="synonym">Neptunus trituberculatus</name>
    <dbReference type="NCBI Taxonomy" id="210409"/>
    <lineage>
        <taxon>Eukaryota</taxon>
        <taxon>Metazoa</taxon>
        <taxon>Ecdysozoa</taxon>
        <taxon>Arthropoda</taxon>
        <taxon>Crustacea</taxon>
        <taxon>Multicrustacea</taxon>
        <taxon>Malacostraca</taxon>
        <taxon>Eumalacostraca</taxon>
        <taxon>Eucarida</taxon>
        <taxon>Decapoda</taxon>
        <taxon>Pleocyemata</taxon>
        <taxon>Brachyura</taxon>
        <taxon>Eubrachyura</taxon>
        <taxon>Portunoidea</taxon>
        <taxon>Portunidae</taxon>
        <taxon>Portuninae</taxon>
        <taxon>Portunus</taxon>
    </lineage>
</organism>
<dbReference type="Proteomes" id="UP000324222">
    <property type="component" value="Unassembled WGS sequence"/>
</dbReference>
<reference evidence="1 2" key="1">
    <citation type="submission" date="2019-05" db="EMBL/GenBank/DDBJ databases">
        <title>Another draft genome of Portunus trituberculatus and its Hox gene families provides insights of decapod evolution.</title>
        <authorList>
            <person name="Jeong J.-H."/>
            <person name="Song I."/>
            <person name="Kim S."/>
            <person name="Choi T."/>
            <person name="Kim D."/>
            <person name="Ryu S."/>
            <person name="Kim W."/>
        </authorList>
    </citation>
    <scope>NUCLEOTIDE SEQUENCE [LARGE SCALE GENOMIC DNA]</scope>
    <source>
        <tissue evidence="1">Muscle</tissue>
    </source>
</reference>
<name>A0A5B7EK09_PORTR</name>
<evidence type="ECO:0000313" key="2">
    <source>
        <dbReference type="Proteomes" id="UP000324222"/>
    </source>
</evidence>